<feature type="transmembrane region" description="Helical" evidence="5">
    <location>
        <begin position="6"/>
        <end position="25"/>
    </location>
</feature>
<keyword evidence="8" id="KW-1185">Reference proteome</keyword>
<keyword evidence="3 5" id="KW-1133">Transmembrane helix</keyword>
<dbReference type="AlphaFoldDB" id="A0A433DLF4"/>
<keyword evidence="4 5" id="KW-0472">Membrane</keyword>
<keyword evidence="2 5" id="KW-0812">Transmembrane</keyword>
<evidence type="ECO:0000256" key="4">
    <source>
        <dbReference type="ARBA" id="ARBA00023136"/>
    </source>
</evidence>
<evidence type="ECO:0000256" key="3">
    <source>
        <dbReference type="ARBA" id="ARBA00022989"/>
    </source>
</evidence>
<sequence length="159" mass="17628">MFTNSQVVLGIVLVYIHSLIAFMFFRNDFDVSKGLHCDSVLQCFVTVLSHGVRAGGGIGDILEPPADGQPFGWRVLFEMSFFLIVVIFLLNVIFGIIFDTFGQLRAAFVALSIYLGCIGKFSPSGTDRSTVQQDMNNGSLLCQRLQNLVWMSICFEISV</sequence>
<dbReference type="PANTHER" id="PTHR13715:SF99">
    <property type="entry name" value="INOSITOL 1,4,5-TRISPHOSPHATE RECEPTOR-LIKE PROTEIN A"/>
    <property type="match status" value="1"/>
</dbReference>
<dbReference type="EMBL" id="RBNI01000572">
    <property type="protein sequence ID" value="RUP51637.1"/>
    <property type="molecule type" value="Genomic_DNA"/>
</dbReference>
<proteinExistence type="predicted"/>
<reference evidence="7 8" key="1">
    <citation type="journal article" date="2018" name="New Phytol.">
        <title>Phylogenomics of Endogonaceae and evolution of mycorrhizas within Mucoromycota.</title>
        <authorList>
            <person name="Chang Y."/>
            <person name="Desiro A."/>
            <person name="Na H."/>
            <person name="Sandor L."/>
            <person name="Lipzen A."/>
            <person name="Clum A."/>
            <person name="Barry K."/>
            <person name="Grigoriev I.V."/>
            <person name="Martin F.M."/>
            <person name="Stajich J.E."/>
            <person name="Smith M.E."/>
            <person name="Bonito G."/>
            <person name="Spatafora J.W."/>
        </authorList>
    </citation>
    <scope>NUCLEOTIDE SEQUENCE [LARGE SCALE GENOMIC DNA]</scope>
    <source>
        <strain evidence="7 8">GMNB39</strain>
    </source>
</reference>
<dbReference type="InterPro" id="IPR005821">
    <property type="entry name" value="Ion_trans_dom"/>
</dbReference>
<dbReference type="Proteomes" id="UP000268093">
    <property type="component" value="Unassembled WGS sequence"/>
</dbReference>
<evidence type="ECO:0000256" key="2">
    <source>
        <dbReference type="ARBA" id="ARBA00022692"/>
    </source>
</evidence>
<feature type="transmembrane region" description="Helical" evidence="5">
    <location>
        <begin position="75"/>
        <end position="98"/>
    </location>
</feature>
<dbReference type="Gene3D" id="1.10.287.70">
    <property type="match status" value="1"/>
</dbReference>
<comment type="subcellular location">
    <subcellularLocation>
        <location evidence="1">Membrane</location>
        <topology evidence="1">Multi-pass membrane protein</topology>
    </subcellularLocation>
</comment>
<organism evidence="7 8">
    <name type="scientific">Jimgerdemannia flammicorona</name>
    <dbReference type="NCBI Taxonomy" id="994334"/>
    <lineage>
        <taxon>Eukaryota</taxon>
        <taxon>Fungi</taxon>
        <taxon>Fungi incertae sedis</taxon>
        <taxon>Mucoromycota</taxon>
        <taxon>Mucoromycotina</taxon>
        <taxon>Endogonomycetes</taxon>
        <taxon>Endogonales</taxon>
        <taxon>Endogonaceae</taxon>
        <taxon>Jimgerdemannia</taxon>
    </lineage>
</organism>
<evidence type="ECO:0000256" key="5">
    <source>
        <dbReference type="SAM" id="Phobius"/>
    </source>
</evidence>
<dbReference type="GO" id="GO:0016020">
    <property type="term" value="C:membrane"/>
    <property type="evidence" value="ECO:0007669"/>
    <property type="project" value="UniProtKB-SubCell"/>
</dbReference>
<evidence type="ECO:0000256" key="1">
    <source>
        <dbReference type="ARBA" id="ARBA00004141"/>
    </source>
</evidence>
<dbReference type="GO" id="GO:0005216">
    <property type="term" value="F:monoatomic ion channel activity"/>
    <property type="evidence" value="ECO:0007669"/>
    <property type="project" value="InterPro"/>
</dbReference>
<protein>
    <recommendedName>
        <fullName evidence="6">Ion transport domain-containing protein</fullName>
    </recommendedName>
</protein>
<evidence type="ECO:0000259" key="6">
    <source>
        <dbReference type="Pfam" id="PF00520"/>
    </source>
</evidence>
<evidence type="ECO:0000313" key="8">
    <source>
        <dbReference type="Proteomes" id="UP000268093"/>
    </source>
</evidence>
<dbReference type="GO" id="GO:0006816">
    <property type="term" value="P:calcium ion transport"/>
    <property type="evidence" value="ECO:0007669"/>
    <property type="project" value="InterPro"/>
</dbReference>
<comment type="caution">
    <text evidence="7">The sequence shown here is derived from an EMBL/GenBank/DDBJ whole genome shotgun (WGS) entry which is preliminary data.</text>
</comment>
<feature type="domain" description="Ion transport" evidence="6">
    <location>
        <begin position="8"/>
        <end position="105"/>
    </location>
</feature>
<name>A0A433DLF4_9FUNG</name>
<dbReference type="OrthoDB" id="300855at2759"/>
<dbReference type="PANTHER" id="PTHR13715">
    <property type="entry name" value="RYANODINE RECEPTOR AND IP3 RECEPTOR"/>
    <property type="match status" value="1"/>
</dbReference>
<gene>
    <name evidence="7" type="ORF">BC936DRAFT_146851</name>
</gene>
<dbReference type="Pfam" id="PF00520">
    <property type="entry name" value="Ion_trans"/>
    <property type="match status" value="1"/>
</dbReference>
<evidence type="ECO:0000313" key="7">
    <source>
        <dbReference type="EMBL" id="RUP51637.1"/>
    </source>
</evidence>
<dbReference type="InterPro" id="IPR015925">
    <property type="entry name" value="Ryanodine_IP3_receptor"/>
</dbReference>
<accession>A0A433DLF4</accession>